<dbReference type="AlphaFoldDB" id="A0A162B281"/>
<accession>A0A162B281</accession>
<evidence type="ECO:0000313" key="2">
    <source>
        <dbReference type="EMBL" id="KZN65273.1"/>
    </source>
</evidence>
<gene>
    <name evidence="2" type="ORF">N473_01505</name>
</gene>
<evidence type="ECO:0000313" key="3">
    <source>
        <dbReference type="Proteomes" id="UP000076486"/>
    </source>
</evidence>
<protein>
    <submittedName>
        <fullName evidence="2">Uncharacterized protein</fullName>
    </submittedName>
</protein>
<name>A0A162B281_9GAMM</name>
<proteinExistence type="predicted"/>
<dbReference type="RefSeq" id="WP_155735546.1">
    <property type="nucleotide sequence ID" value="NZ_AUYC01000018.1"/>
</dbReference>
<organism evidence="2 3">
    <name type="scientific">Pseudoalteromonas luteoviolacea CPMOR-1</name>
    <dbReference type="NCBI Taxonomy" id="1365248"/>
    <lineage>
        <taxon>Bacteria</taxon>
        <taxon>Pseudomonadati</taxon>
        <taxon>Pseudomonadota</taxon>
        <taxon>Gammaproteobacteria</taxon>
        <taxon>Alteromonadales</taxon>
        <taxon>Pseudoalteromonadaceae</taxon>
        <taxon>Pseudoalteromonas</taxon>
    </lineage>
</organism>
<reference evidence="2 3" key="1">
    <citation type="submission" date="2013-07" db="EMBL/GenBank/DDBJ databases">
        <title>Comparative Genomic and Metabolomic Analysis of Twelve Strains of Pseudoalteromonas luteoviolacea.</title>
        <authorList>
            <person name="Vynne N.G."/>
            <person name="Mansson M."/>
            <person name="Gram L."/>
        </authorList>
    </citation>
    <scope>NUCLEOTIDE SEQUENCE [LARGE SCALE GENOMIC DNA]</scope>
    <source>
        <strain evidence="2 3">CPMOR-1</strain>
    </source>
</reference>
<dbReference type="Proteomes" id="UP000076486">
    <property type="component" value="Unassembled WGS sequence"/>
</dbReference>
<sequence length="46" mass="4526">MKVIPISGLKKVVGGIGGGDGDDSNSRAIRFSLSGSGGGTEPPLKL</sequence>
<dbReference type="EMBL" id="AUYC01000018">
    <property type="protein sequence ID" value="KZN65273.1"/>
    <property type="molecule type" value="Genomic_DNA"/>
</dbReference>
<comment type="caution">
    <text evidence="2">The sequence shown here is derived from an EMBL/GenBank/DDBJ whole genome shotgun (WGS) entry which is preliminary data.</text>
</comment>
<dbReference type="PATRIC" id="fig|1365248.3.peg.1476"/>
<evidence type="ECO:0000256" key="1">
    <source>
        <dbReference type="SAM" id="MobiDB-lite"/>
    </source>
</evidence>
<feature type="region of interest" description="Disordered" evidence="1">
    <location>
        <begin position="15"/>
        <end position="46"/>
    </location>
</feature>